<dbReference type="InterPro" id="IPR013548">
    <property type="entry name" value="Plexin_cytoplasmic_RasGAP_dom"/>
</dbReference>
<dbReference type="InterPro" id="IPR002909">
    <property type="entry name" value="IPT_dom"/>
</dbReference>
<dbReference type="Pfam" id="PF01403">
    <property type="entry name" value="Sema"/>
    <property type="match status" value="1"/>
</dbReference>
<keyword evidence="16" id="KW-1185">Reference proteome</keyword>
<keyword evidence="8 13" id="KW-1133">Transmembrane helix</keyword>
<dbReference type="SMART" id="SM00429">
    <property type="entry name" value="IPT"/>
    <property type="match status" value="3"/>
</dbReference>
<dbReference type="GO" id="GO:0050772">
    <property type="term" value="P:positive regulation of axonogenesis"/>
    <property type="evidence" value="ECO:0007669"/>
    <property type="project" value="TreeGrafter"/>
</dbReference>
<comment type="caution">
    <text evidence="12">Lacks conserved residue(s) required for the propagation of feature annotation.</text>
</comment>
<sequence length="1795" mass="197967">NAQMVLLVLASMLSVCMARNLIASTSLASPINAIAFTDSKIYVGSVNRLSILDISTLEPISDVITGPQLDSTLCNYDTSACLKDAKLSPTDYVTKILHLRGKTVLVCGSLHQGVCQVRSADTLSILANGSVPVAPNDANSSCVSVMDSDEVLFVASAYTNDSPYRESFPAVSSREPPYYNIINSGSIEGEAAVHIRTEYRTRFRLRYIGAFLHEDYAYFVSVQSKRLSSNVLANILISKLVRVCRGDHRYVSYSEIEVQCRGADNRNYNIVTSISLVDDTLLAAFTDQYGGRSAICIYPMQKIRLTFWYNIDRCRVGTDTVGLPHIGRDTKCLNKSHLPLSEDTCAMGVGGNIECDQIAVYHSDSNIRSLAATRIDNITVIAAGTDEGKLLQLRVKGSSVEQYEELQLSVDPITTIRFINNGSYVAIANHKILRLSVSDCESYSTCTECTQSKDGLCGWCLFEGVCALRPHCGSLLVAQCPTSQLPVPSNVSIDVRQVSIFVPVGNYPIPTETHFVCTFGERMSSGEWSGTGVRCLLPDASWEMLDVDHTSIQIRLSSSPNSPSIIAQEFIIYDCSKHITCSACSSSRWGCKWCTNSGACFPKHAHCEEQPAFECPRIDLLANSELLIADQANISISLPVLHIHKDSTHDNLSCQIDIDGEAIIMLNARFISDKVICDQRSFSFQEAKPQKLAKLHLLRGPSLIDTTNVTLYKCAQMASECSACLSLDPKWSCTWCGNSCSFTSHCTSPPSSNSADLLCGQPVIDSFKPRSGPLEGGTRIEIRGRELGLSLSDVRDRVFVGGTKCEVLDYEVSSKIVCAVGPGSGANAIQLRLGQSGRRFVDSSSMFQFVDPQPKSVFPTFGPLSGGTRLAIYGANLNVGSNTTILIGTYPCKMLHENELHAAIVCVTSRSEKPISVESIRIQIDRSVRILERKFEYRRDPVIYSIFPTATFESGGRLITVEGENLDSVLAPKMFIASTSGSKEESISALGDCKVQNGTRMVCLSPRSLLPPSFSPSTYSRWPVGFVMDNVQSVRNLGVRVQITVVPDPQFVPFKGVRIHRPDQLFLIEGNYLSHAATAADYQVYIGSSRCVVTLLDTRQLMCRAPPSEPAPTDEKGNPIGGSRPLLTVVIGSLRHELGLVEYETSAVRLSLAKLVAVLCAAIAVCTLASILACILYRRKKDEREKDYKRIQLKMEYLEFNVRNECKQAFAELQTDVTDLTTAVDGHGIPFHEKAEFISRLLFRDITPNTALLTTASLYSSHLAIALAQFDSLLWNKRFIIAIADMADGDTSFSIDEKKLVSSLLMGSLLGNIAYCSDVVLSLLTRHITNAIQKRTAHLVFRQSGSVVEKLFSLWFSICLFEDIRGTLGSPLFLLYKALKCQIEKGPVDAITGNARYSLSEHKLLREPIDASPIQVLVVPLEDFDQSPILVRALTSDTISQLKMKLLDAIYKNEPFSMRITAEQFDLEWRCPRRGSMLLSDDDGMLFKTNRKLNCISDYGITNNALLSMQPALSRTYAGSSYDTSTQSTNTGCQMATANRTLHYYHLESSPEKGAALSKLDQSIPKSIPEVFLTRLLTSKGTVQKFVDDFIDSVLFTTQNDFPVVLKYVFELFDEIATRNNFTDTAVIRAWKTNAWILRFWVNVISNVDFLLDVQRTPAVDASLAVVAQTLVDAFSISRPTLGKESPSSKLLFAKDIERYRSTVGVFFRRIKAAPNISAKQFFEHVASLSNNRGEPVSGRGVTSELLAWVRGNGLRLVEVLSADPCSRQHRLADRLQQIIHCSVVEPEHIYATLQ</sequence>
<comment type="subcellular location">
    <subcellularLocation>
        <location evidence="1">Cell membrane</location>
        <topology evidence="1">Single-pass membrane protein</topology>
    </subcellularLocation>
    <subcellularLocation>
        <location evidence="2">Membrane</location>
        <topology evidence="2">Single-pass type I membrane protein</topology>
    </subcellularLocation>
</comment>
<dbReference type="InterPro" id="IPR014756">
    <property type="entry name" value="Ig_E-set"/>
</dbReference>
<dbReference type="SUPFAM" id="SSF103575">
    <property type="entry name" value="Plexin repeat"/>
    <property type="match status" value="1"/>
</dbReference>
<feature type="transmembrane region" description="Helical" evidence="13">
    <location>
        <begin position="1155"/>
        <end position="1177"/>
    </location>
</feature>
<evidence type="ECO:0000259" key="15">
    <source>
        <dbReference type="PROSITE" id="PS51004"/>
    </source>
</evidence>
<evidence type="ECO:0000256" key="13">
    <source>
        <dbReference type="SAM" id="Phobius"/>
    </source>
</evidence>
<dbReference type="Gene3D" id="3.10.20.90">
    <property type="entry name" value="Phosphatidylinositol 3-kinase Catalytic Subunit, Chain A, domain 1"/>
    <property type="match status" value="1"/>
</dbReference>
<dbReference type="SMART" id="SM00630">
    <property type="entry name" value="Sema"/>
    <property type="match status" value="1"/>
</dbReference>
<dbReference type="Gene3D" id="2.60.40.10">
    <property type="entry name" value="Immunoglobulins"/>
    <property type="match status" value="4"/>
</dbReference>
<dbReference type="InterPro" id="IPR016201">
    <property type="entry name" value="PSI"/>
</dbReference>
<dbReference type="InterPro" id="IPR013783">
    <property type="entry name" value="Ig-like_fold"/>
</dbReference>
<dbReference type="CDD" id="cd12205">
    <property type="entry name" value="RasGAP_plexin"/>
    <property type="match status" value="1"/>
</dbReference>
<evidence type="ECO:0000313" key="17">
    <source>
        <dbReference type="WBParaSite" id="PgR041_g025_t09"/>
    </source>
</evidence>
<evidence type="ECO:0000256" key="12">
    <source>
        <dbReference type="PROSITE-ProRule" id="PRU00352"/>
    </source>
</evidence>
<name>A0A915BHQ1_PARUN</name>
<dbReference type="GO" id="GO:0005886">
    <property type="term" value="C:plasma membrane"/>
    <property type="evidence" value="ECO:0007669"/>
    <property type="project" value="UniProtKB-SubCell"/>
</dbReference>
<evidence type="ECO:0000256" key="11">
    <source>
        <dbReference type="ARBA" id="ARBA00023180"/>
    </source>
</evidence>
<proteinExistence type="predicted"/>
<dbReference type="InterPro" id="IPR008936">
    <property type="entry name" value="Rho_GTPase_activation_prot"/>
</dbReference>
<keyword evidence="3" id="KW-1003">Cell membrane</keyword>
<keyword evidence="4 13" id="KW-0812">Transmembrane</keyword>
<keyword evidence="6" id="KW-0677">Repeat</keyword>
<dbReference type="GO" id="GO:0008360">
    <property type="term" value="P:regulation of cell shape"/>
    <property type="evidence" value="ECO:0007669"/>
    <property type="project" value="TreeGrafter"/>
</dbReference>
<keyword evidence="5 14" id="KW-0732">Signal</keyword>
<protein>
    <submittedName>
        <fullName evidence="17">Sema domain-containing protein</fullName>
    </submittedName>
</protein>
<dbReference type="CDD" id="cd11236">
    <property type="entry name" value="Sema_plexin_like"/>
    <property type="match status" value="1"/>
</dbReference>
<evidence type="ECO:0000313" key="16">
    <source>
        <dbReference type="Proteomes" id="UP000887569"/>
    </source>
</evidence>
<dbReference type="WBParaSite" id="PgR041_g025_t09">
    <property type="protein sequence ID" value="PgR041_g025_t09"/>
    <property type="gene ID" value="PgR041_g025"/>
</dbReference>
<dbReference type="InterPro" id="IPR031148">
    <property type="entry name" value="Plexin"/>
</dbReference>
<dbReference type="PROSITE" id="PS51004">
    <property type="entry name" value="SEMA"/>
    <property type="match status" value="1"/>
</dbReference>
<dbReference type="Gene3D" id="2.130.10.10">
    <property type="entry name" value="YVTN repeat-like/Quinoprotein amine dehydrogenase"/>
    <property type="match status" value="1"/>
</dbReference>
<keyword evidence="11" id="KW-0325">Glycoprotein</keyword>
<dbReference type="Pfam" id="PF20170">
    <property type="entry name" value="Plexin_RBD"/>
    <property type="match status" value="1"/>
</dbReference>
<organism evidence="16 17">
    <name type="scientific">Parascaris univalens</name>
    <name type="common">Nematode worm</name>
    <dbReference type="NCBI Taxonomy" id="6257"/>
    <lineage>
        <taxon>Eukaryota</taxon>
        <taxon>Metazoa</taxon>
        <taxon>Ecdysozoa</taxon>
        <taxon>Nematoda</taxon>
        <taxon>Chromadorea</taxon>
        <taxon>Rhabditida</taxon>
        <taxon>Spirurina</taxon>
        <taxon>Ascaridomorpha</taxon>
        <taxon>Ascaridoidea</taxon>
        <taxon>Ascarididae</taxon>
        <taxon>Parascaris</taxon>
    </lineage>
</organism>
<reference evidence="17" key="1">
    <citation type="submission" date="2022-11" db="UniProtKB">
        <authorList>
            <consortium name="WormBaseParasite"/>
        </authorList>
    </citation>
    <scope>IDENTIFICATION</scope>
</reference>
<evidence type="ECO:0000256" key="4">
    <source>
        <dbReference type="ARBA" id="ARBA00022692"/>
    </source>
</evidence>
<dbReference type="GO" id="GO:0017154">
    <property type="term" value="F:semaphorin receptor activity"/>
    <property type="evidence" value="ECO:0007669"/>
    <property type="project" value="InterPro"/>
</dbReference>
<dbReference type="GO" id="GO:0030334">
    <property type="term" value="P:regulation of cell migration"/>
    <property type="evidence" value="ECO:0007669"/>
    <property type="project" value="TreeGrafter"/>
</dbReference>
<dbReference type="SUPFAM" id="SSF81296">
    <property type="entry name" value="E set domains"/>
    <property type="match status" value="3"/>
</dbReference>
<evidence type="ECO:0000256" key="7">
    <source>
        <dbReference type="ARBA" id="ARBA00022902"/>
    </source>
</evidence>
<dbReference type="InterPro" id="IPR041362">
    <property type="entry name" value="TIG2_plexin"/>
</dbReference>
<dbReference type="Pfam" id="PF18020">
    <property type="entry name" value="TIG_2"/>
    <property type="match status" value="1"/>
</dbReference>
<dbReference type="GO" id="GO:0097374">
    <property type="term" value="P:sensory neuron axon guidance"/>
    <property type="evidence" value="ECO:0007669"/>
    <property type="project" value="TreeGrafter"/>
</dbReference>
<dbReference type="GO" id="GO:0007162">
    <property type="term" value="P:negative regulation of cell adhesion"/>
    <property type="evidence" value="ECO:0007669"/>
    <property type="project" value="TreeGrafter"/>
</dbReference>
<feature type="signal peptide" evidence="14">
    <location>
        <begin position="1"/>
        <end position="18"/>
    </location>
</feature>
<evidence type="ECO:0000256" key="2">
    <source>
        <dbReference type="ARBA" id="ARBA00004479"/>
    </source>
</evidence>
<keyword evidence="9 13" id="KW-0472">Membrane</keyword>
<evidence type="ECO:0000256" key="5">
    <source>
        <dbReference type="ARBA" id="ARBA00022729"/>
    </source>
</evidence>
<feature type="domain" description="Sema" evidence="15">
    <location>
        <begin position="4"/>
        <end position="437"/>
    </location>
</feature>
<evidence type="ECO:0000256" key="10">
    <source>
        <dbReference type="ARBA" id="ARBA00023157"/>
    </source>
</evidence>
<evidence type="ECO:0000256" key="6">
    <source>
        <dbReference type="ARBA" id="ARBA00022737"/>
    </source>
</evidence>
<dbReference type="SUPFAM" id="SSF101912">
    <property type="entry name" value="Sema domain"/>
    <property type="match status" value="1"/>
</dbReference>
<keyword evidence="7" id="KW-0524">Neurogenesis</keyword>
<dbReference type="Pfam" id="PF01833">
    <property type="entry name" value="TIG"/>
    <property type="match status" value="4"/>
</dbReference>
<dbReference type="GO" id="GO:0002116">
    <property type="term" value="C:semaphorin receptor complex"/>
    <property type="evidence" value="ECO:0007669"/>
    <property type="project" value="TreeGrafter"/>
</dbReference>
<dbReference type="Proteomes" id="UP000887569">
    <property type="component" value="Unplaced"/>
</dbReference>
<dbReference type="InterPro" id="IPR001627">
    <property type="entry name" value="Semap_dom"/>
</dbReference>
<evidence type="ECO:0000256" key="1">
    <source>
        <dbReference type="ARBA" id="ARBA00004162"/>
    </source>
</evidence>
<evidence type="ECO:0000256" key="9">
    <source>
        <dbReference type="ARBA" id="ARBA00023136"/>
    </source>
</evidence>
<evidence type="ECO:0000256" key="14">
    <source>
        <dbReference type="SAM" id="SignalP"/>
    </source>
</evidence>
<dbReference type="InterPro" id="IPR036352">
    <property type="entry name" value="Semap_dom_sf"/>
</dbReference>
<feature type="chain" id="PRO_5036973995" evidence="14">
    <location>
        <begin position="19"/>
        <end position="1795"/>
    </location>
</feature>
<feature type="transmembrane region" description="Helical" evidence="13">
    <location>
        <begin position="1304"/>
        <end position="1324"/>
    </location>
</feature>
<accession>A0A915BHQ1</accession>
<evidence type="ECO:0000256" key="3">
    <source>
        <dbReference type="ARBA" id="ARBA00022475"/>
    </source>
</evidence>
<dbReference type="SMART" id="SM00423">
    <property type="entry name" value="PSI"/>
    <property type="match status" value="3"/>
</dbReference>
<dbReference type="InterPro" id="IPR046800">
    <property type="entry name" value="Plexin_RBD"/>
</dbReference>
<dbReference type="GO" id="GO:0008045">
    <property type="term" value="P:motor neuron axon guidance"/>
    <property type="evidence" value="ECO:0007669"/>
    <property type="project" value="TreeGrafter"/>
</dbReference>
<dbReference type="Pfam" id="PF08337">
    <property type="entry name" value="Plexin_cytopl"/>
    <property type="match status" value="1"/>
</dbReference>
<dbReference type="SUPFAM" id="SSF48350">
    <property type="entry name" value="GTPase activation domain, GAP"/>
    <property type="match status" value="1"/>
</dbReference>
<dbReference type="PANTHER" id="PTHR22625:SF44">
    <property type="entry name" value="PLEXIN-B"/>
    <property type="match status" value="1"/>
</dbReference>
<dbReference type="Gene3D" id="1.10.506.10">
    <property type="entry name" value="GTPase Activation - p120gap, domain 1"/>
    <property type="match status" value="2"/>
</dbReference>
<evidence type="ECO:0000256" key="8">
    <source>
        <dbReference type="ARBA" id="ARBA00022989"/>
    </source>
</evidence>
<dbReference type="InterPro" id="IPR015943">
    <property type="entry name" value="WD40/YVTN_repeat-like_dom_sf"/>
</dbReference>
<keyword evidence="10" id="KW-1015">Disulfide bond</keyword>
<dbReference type="PANTHER" id="PTHR22625">
    <property type="entry name" value="PLEXIN"/>
    <property type="match status" value="1"/>
</dbReference>